<dbReference type="InterPro" id="IPR006118">
    <property type="entry name" value="Recombinase_CS"/>
</dbReference>
<comment type="caution">
    <text evidence="10">The sequence shown here is derived from an EMBL/GenBank/DDBJ whole genome shotgun (WGS) entry which is preliminary data.</text>
</comment>
<dbReference type="GO" id="GO:0003677">
    <property type="term" value="F:DNA binding"/>
    <property type="evidence" value="ECO:0007669"/>
    <property type="project" value="UniProtKB-KW"/>
</dbReference>
<feature type="compositionally biased region" description="Basic residues" evidence="8">
    <location>
        <begin position="133"/>
        <end position="143"/>
    </location>
</feature>
<evidence type="ECO:0000256" key="4">
    <source>
        <dbReference type="ARBA" id="ARBA00023125"/>
    </source>
</evidence>
<feature type="domain" description="Resolvase/invertase-type recombinase catalytic" evidence="9">
    <location>
        <begin position="1"/>
        <end position="135"/>
    </location>
</feature>
<dbReference type="FunFam" id="3.40.50.1390:FF:000001">
    <property type="entry name" value="DNA recombinase"/>
    <property type="match status" value="1"/>
</dbReference>
<comment type="similarity">
    <text evidence="1">Belongs to the site-specific recombinase resolvase family.</text>
</comment>
<dbReference type="Pfam" id="PF00239">
    <property type="entry name" value="Resolvase"/>
    <property type="match status" value="1"/>
</dbReference>
<dbReference type="Gene3D" id="3.40.50.1390">
    <property type="entry name" value="Resolvase, N-terminal catalytic domain"/>
    <property type="match status" value="1"/>
</dbReference>
<sequence>MRIGYARVSTDGQRLDLQLDALKCAGCDPIFIDRGMSGASTERPGLQKALKKLRRGDTLVVWRLDRLGRSLIHLVDLVNSLGKDGVEFKSMTENIDTSSSGGRLVFHLLAALSEFERSLISERTKAGMEAARRKGKHIGRPKRSQQSGKAV</sequence>
<evidence type="ECO:0000256" key="7">
    <source>
        <dbReference type="PROSITE-ProRule" id="PRU10137"/>
    </source>
</evidence>
<dbReference type="GO" id="GO:0015074">
    <property type="term" value="P:DNA integration"/>
    <property type="evidence" value="ECO:0007669"/>
    <property type="project" value="UniProtKB-KW"/>
</dbReference>
<dbReference type="AlphaFoldDB" id="A0A2S7IWF6"/>
<dbReference type="InterPro" id="IPR006119">
    <property type="entry name" value="Resolv_N"/>
</dbReference>
<feature type="region of interest" description="Disordered" evidence="8">
    <location>
        <begin position="127"/>
        <end position="151"/>
    </location>
</feature>
<evidence type="ECO:0000256" key="5">
    <source>
        <dbReference type="ARBA" id="ARBA00023172"/>
    </source>
</evidence>
<dbReference type="GO" id="GO:0000150">
    <property type="term" value="F:DNA strand exchange activity"/>
    <property type="evidence" value="ECO:0007669"/>
    <property type="project" value="UniProtKB-KW"/>
</dbReference>
<evidence type="ECO:0000259" key="9">
    <source>
        <dbReference type="PROSITE" id="PS51736"/>
    </source>
</evidence>
<accession>A0A2S7IWF6</accession>
<dbReference type="SMART" id="SM00857">
    <property type="entry name" value="Resolvase"/>
    <property type="match status" value="1"/>
</dbReference>
<protein>
    <submittedName>
        <fullName evidence="10">DNA resolvase</fullName>
    </submittedName>
</protein>
<dbReference type="SUPFAM" id="SSF53041">
    <property type="entry name" value="Resolvase-like"/>
    <property type="match status" value="1"/>
</dbReference>
<dbReference type="InterPro" id="IPR050639">
    <property type="entry name" value="SSR_resolvase"/>
</dbReference>
<gene>
    <name evidence="10" type="ORF">C3731_17170</name>
</gene>
<feature type="active site" description="O-(5'-phospho-DNA)-serine intermediate" evidence="6 7">
    <location>
        <position position="9"/>
    </location>
</feature>
<keyword evidence="5" id="KW-0233">DNA recombination</keyword>
<dbReference type="PROSITE" id="PS51736">
    <property type="entry name" value="RECOMBINASES_3"/>
    <property type="match status" value="1"/>
</dbReference>
<dbReference type="PANTHER" id="PTHR30461:SF2">
    <property type="entry name" value="SERINE RECOMBINASE PINE-RELATED"/>
    <property type="match status" value="1"/>
</dbReference>
<evidence type="ECO:0000256" key="1">
    <source>
        <dbReference type="ARBA" id="ARBA00009913"/>
    </source>
</evidence>
<keyword evidence="2" id="KW-0229">DNA integration</keyword>
<keyword evidence="11" id="KW-1185">Reference proteome</keyword>
<evidence type="ECO:0000256" key="2">
    <source>
        <dbReference type="ARBA" id="ARBA00022908"/>
    </source>
</evidence>
<name>A0A2S7IWF6_9HYPH</name>
<dbReference type="Proteomes" id="UP000238493">
    <property type="component" value="Unassembled WGS sequence"/>
</dbReference>
<evidence type="ECO:0000256" key="3">
    <source>
        <dbReference type="ARBA" id="ARBA00023100"/>
    </source>
</evidence>
<proteinExistence type="inferred from homology"/>
<dbReference type="OrthoDB" id="9800103at2"/>
<evidence type="ECO:0000313" key="11">
    <source>
        <dbReference type="Proteomes" id="UP000238493"/>
    </source>
</evidence>
<dbReference type="PROSITE" id="PS00398">
    <property type="entry name" value="RECOMBINASES_2"/>
    <property type="match status" value="1"/>
</dbReference>
<dbReference type="PANTHER" id="PTHR30461">
    <property type="entry name" value="DNA-INVERTASE FROM LAMBDOID PROPHAGE"/>
    <property type="match status" value="1"/>
</dbReference>
<dbReference type="InterPro" id="IPR036162">
    <property type="entry name" value="Resolvase-like_N_sf"/>
</dbReference>
<dbReference type="PROSITE" id="PS00397">
    <property type="entry name" value="RECOMBINASES_1"/>
    <property type="match status" value="1"/>
</dbReference>
<evidence type="ECO:0000313" key="10">
    <source>
        <dbReference type="EMBL" id="PQA72349.1"/>
    </source>
</evidence>
<dbReference type="CDD" id="cd03768">
    <property type="entry name" value="SR_ResInv"/>
    <property type="match status" value="1"/>
</dbReference>
<keyword evidence="3" id="KW-0230">DNA invertase</keyword>
<evidence type="ECO:0000256" key="6">
    <source>
        <dbReference type="PIRSR" id="PIRSR606118-50"/>
    </source>
</evidence>
<organism evidence="10 11">
    <name type="scientific">Brucella oryzae</name>
    <dbReference type="NCBI Taxonomy" id="335286"/>
    <lineage>
        <taxon>Bacteria</taxon>
        <taxon>Pseudomonadati</taxon>
        <taxon>Pseudomonadota</taxon>
        <taxon>Alphaproteobacteria</taxon>
        <taxon>Hyphomicrobiales</taxon>
        <taxon>Brucellaceae</taxon>
        <taxon>Brucella/Ochrobactrum group</taxon>
        <taxon>Brucella</taxon>
    </lineage>
</organism>
<reference evidence="10 11" key="1">
    <citation type="submission" date="2018-02" db="EMBL/GenBank/DDBJ databases">
        <title>Draft genome sequence of Ochrobactrum oryzae found in Brazil.</title>
        <authorList>
            <person name="Cerdeira L."/>
            <person name="Andrade F."/>
            <person name="Zacariotto T."/>
            <person name="Barbosa B."/>
            <person name="Santos S."/>
            <person name="Cassetari V."/>
            <person name="Lincopan N."/>
        </authorList>
    </citation>
    <scope>NUCLEOTIDE SEQUENCE [LARGE SCALE GENOMIC DNA]</scope>
    <source>
        <strain evidence="10 11">OA447</strain>
    </source>
</reference>
<dbReference type="EMBL" id="PTRC01000031">
    <property type="protein sequence ID" value="PQA72349.1"/>
    <property type="molecule type" value="Genomic_DNA"/>
</dbReference>
<evidence type="ECO:0000256" key="8">
    <source>
        <dbReference type="SAM" id="MobiDB-lite"/>
    </source>
</evidence>
<keyword evidence="4" id="KW-0238">DNA-binding</keyword>